<organism evidence="2 3">
    <name type="scientific">Prevotella melaninogenica</name>
    <dbReference type="NCBI Taxonomy" id="28132"/>
    <lineage>
        <taxon>Bacteria</taxon>
        <taxon>Pseudomonadati</taxon>
        <taxon>Bacteroidota</taxon>
        <taxon>Bacteroidia</taxon>
        <taxon>Bacteroidales</taxon>
        <taxon>Prevotellaceae</taxon>
        <taxon>Prevotella</taxon>
    </lineage>
</organism>
<dbReference type="PANTHER" id="PTHR34980">
    <property type="entry name" value="INNER MEMBRANE PROTEIN-RELATED-RELATED"/>
    <property type="match status" value="1"/>
</dbReference>
<dbReference type="Proteomes" id="UP000267517">
    <property type="component" value="Chromosome I"/>
</dbReference>
<evidence type="ECO:0000256" key="1">
    <source>
        <dbReference type="SAM" id="Phobius"/>
    </source>
</evidence>
<protein>
    <submittedName>
        <fullName evidence="2">DUF805 domain-containing protein</fullName>
    </submittedName>
</protein>
<keyword evidence="1" id="KW-0472">Membrane</keyword>
<dbReference type="AlphaFoldDB" id="A0A250KLG2"/>
<feature type="transmembrane region" description="Helical" evidence="1">
    <location>
        <begin position="83"/>
        <end position="103"/>
    </location>
</feature>
<dbReference type="PANTHER" id="PTHR34980:SF2">
    <property type="entry name" value="INNER MEMBRANE PROTEIN YHAH-RELATED"/>
    <property type="match status" value="1"/>
</dbReference>
<dbReference type="OrthoDB" id="9812349at2"/>
<keyword evidence="1" id="KW-0812">Transmembrane</keyword>
<feature type="transmembrane region" description="Helical" evidence="1">
    <location>
        <begin position="134"/>
        <end position="155"/>
    </location>
</feature>
<name>A0A250KLG2_9BACT</name>
<evidence type="ECO:0000313" key="3">
    <source>
        <dbReference type="Proteomes" id="UP000267517"/>
    </source>
</evidence>
<evidence type="ECO:0000313" key="2">
    <source>
        <dbReference type="EMBL" id="BBA28683.1"/>
    </source>
</evidence>
<reference evidence="2 3" key="1">
    <citation type="submission" date="2017-05" db="EMBL/GenBank/DDBJ databases">
        <title>whole genome sequence of Prevotella melaninogenica GAI 07411.</title>
        <authorList>
            <person name="Kondo Y."/>
            <person name="Hoshino T."/>
        </authorList>
    </citation>
    <scope>NUCLEOTIDE SEQUENCE [LARGE SCALE GENOMIC DNA]</scope>
    <source>
        <strain evidence="2 3">GAI 07411</strain>
    </source>
</reference>
<dbReference type="Pfam" id="PF05656">
    <property type="entry name" value="DUF805"/>
    <property type="match status" value="1"/>
</dbReference>
<sequence length="178" mass="19888">MSQFKELPQVGFEVAAQNAFKKIIQFNGRIRRSEYWWGVLTIFLASIVVSLIPFVGILGVFVLGLAGVSMQFRRLHDTGRSGWWWAAQTCVGFTAITLFIVSIDFSAYFEALRSQDVQGAINVLTTAITSTTGLLAIVFYLLNMALAIIILIFLLQDSQPEANKYGESPKYVLEHSEQ</sequence>
<keyword evidence="1" id="KW-1133">Transmembrane helix</keyword>
<gene>
    <name evidence="2" type="ORF">PMEL1_00587</name>
</gene>
<dbReference type="RefSeq" id="WP_120173884.1">
    <property type="nucleotide sequence ID" value="NZ_AP018049.1"/>
</dbReference>
<dbReference type="GO" id="GO:0005886">
    <property type="term" value="C:plasma membrane"/>
    <property type="evidence" value="ECO:0007669"/>
    <property type="project" value="TreeGrafter"/>
</dbReference>
<accession>A0A250KLG2</accession>
<dbReference type="InterPro" id="IPR008523">
    <property type="entry name" value="DUF805"/>
</dbReference>
<proteinExistence type="predicted"/>
<feature type="transmembrane region" description="Helical" evidence="1">
    <location>
        <begin position="35"/>
        <end position="63"/>
    </location>
</feature>
<dbReference type="EMBL" id="AP018049">
    <property type="protein sequence ID" value="BBA28683.1"/>
    <property type="molecule type" value="Genomic_DNA"/>
</dbReference>